<dbReference type="Proteomes" id="UP000245631">
    <property type="component" value="Unassembled WGS sequence"/>
</dbReference>
<evidence type="ECO:0000256" key="1">
    <source>
        <dbReference type="SAM" id="MobiDB-lite"/>
    </source>
</evidence>
<proteinExistence type="predicted"/>
<evidence type="ECO:0000313" key="3">
    <source>
        <dbReference type="Proteomes" id="UP000245631"/>
    </source>
</evidence>
<feature type="compositionally biased region" description="Polar residues" evidence="1">
    <location>
        <begin position="146"/>
        <end position="157"/>
    </location>
</feature>
<dbReference type="RefSeq" id="WP_109658764.1">
    <property type="nucleotide sequence ID" value="NZ_QGGH01000001.1"/>
</dbReference>
<sequence length="220" mass="24646">MTAWTAKAVEYRVLDAAETLMLTPDTRVGGAGGGGWPEYIPHYPRAMKIRIRPSPGALTRMLATWAWINALQSEKDRRLLYAWAWTKTRKGRFLNDFASREGVNSRTLRWTITRICQDIADRNNQQKIAWLDQHIDDVAEIEPEPASQTVSSETSATIEKDGTPTYLAPGSSPAPSTPSSFIEPGARPRYPTREEIAALVRRLEKANKLRRRKAKAASVA</sequence>
<organism evidence="2 3">
    <name type="scientific">Rhizobium loti</name>
    <name type="common">Mesorhizobium loti</name>
    <dbReference type="NCBI Taxonomy" id="381"/>
    <lineage>
        <taxon>Bacteria</taxon>
        <taxon>Pseudomonadati</taxon>
        <taxon>Pseudomonadota</taxon>
        <taxon>Alphaproteobacteria</taxon>
        <taxon>Hyphomicrobiales</taxon>
        <taxon>Phyllobacteriaceae</taxon>
        <taxon>Mesorhizobium</taxon>
    </lineage>
</organism>
<name>A0A8E3B6Y0_RHILI</name>
<accession>A0A8E3B6Y0</accession>
<comment type="caution">
    <text evidence="2">The sequence shown here is derived from an EMBL/GenBank/DDBJ whole genome shotgun (WGS) entry which is preliminary data.</text>
</comment>
<protein>
    <submittedName>
        <fullName evidence="2">Uncharacterized protein</fullName>
    </submittedName>
</protein>
<dbReference type="EMBL" id="QGGH01000001">
    <property type="protein sequence ID" value="PWJ93547.1"/>
    <property type="molecule type" value="Genomic_DNA"/>
</dbReference>
<feature type="compositionally biased region" description="Low complexity" evidence="1">
    <location>
        <begin position="168"/>
        <end position="180"/>
    </location>
</feature>
<dbReference type="GeneID" id="61049583"/>
<gene>
    <name evidence="2" type="ORF">C8D77_101226</name>
</gene>
<feature type="region of interest" description="Disordered" evidence="1">
    <location>
        <begin position="144"/>
        <end position="189"/>
    </location>
</feature>
<evidence type="ECO:0000313" key="2">
    <source>
        <dbReference type="EMBL" id="PWJ93547.1"/>
    </source>
</evidence>
<reference evidence="2 3" key="1">
    <citation type="submission" date="2018-05" db="EMBL/GenBank/DDBJ databases">
        <title>Genomic Encyclopedia of Type Strains, Phase IV (KMG-IV): sequencing the most valuable type-strain genomes for metagenomic binning, comparative biology and taxonomic classification.</title>
        <authorList>
            <person name="Goeker M."/>
        </authorList>
    </citation>
    <scope>NUCLEOTIDE SEQUENCE [LARGE SCALE GENOMIC DNA]</scope>
    <source>
        <strain evidence="2 3">DSM 2626</strain>
    </source>
</reference>
<dbReference type="AlphaFoldDB" id="A0A8E3B6Y0"/>